<reference evidence="3 4" key="1">
    <citation type="submission" date="2020-06" db="EMBL/GenBank/DDBJ databases">
        <title>Taxonomy, biology and ecology of Rhodococcus bacteria occurring in California pistachio and other woody hosts as revealed by genome sequence analyses.</title>
        <authorList>
            <person name="Gai Y."/>
            <person name="Riely B."/>
        </authorList>
    </citation>
    <scope>NUCLEOTIDE SEQUENCE [LARGE SCALE GENOMIC DNA]</scope>
    <source>
        <strain evidence="3 4">BP-281</strain>
    </source>
</reference>
<keyword evidence="4" id="KW-1185">Reference proteome</keyword>
<name>A0ABS7P722_9NOCA</name>
<feature type="compositionally biased region" description="Low complexity" evidence="1">
    <location>
        <begin position="43"/>
        <end position="66"/>
    </location>
</feature>
<dbReference type="EMBL" id="JABUBU010000005">
    <property type="protein sequence ID" value="MBY6366951.1"/>
    <property type="molecule type" value="Genomic_DNA"/>
</dbReference>
<evidence type="ECO:0000313" key="4">
    <source>
        <dbReference type="Proteomes" id="UP000825228"/>
    </source>
</evidence>
<protein>
    <submittedName>
        <fullName evidence="3">Uncharacterized protein</fullName>
    </submittedName>
</protein>
<evidence type="ECO:0000256" key="2">
    <source>
        <dbReference type="SAM" id="SignalP"/>
    </source>
</evidence>
<dbReference type="Proteomes" id="UP000825228">
    <property type="component" value="Unassembled WGS sequence"/>
</dbReference>
<feature type="region of interest" description="Disordered" evidence="1">
    <location>
        <begin position="28"/>
        <end position="71"/>
    </location>
</feature>
<accession>A0ABS7P722</accession>
<organism evidence="3 4">
    <name type="scientific">Rhodococcoides corynebacterioides</name>
    <dbReference type="NCBI Taxonomy" id="53972"/>
    <lineage>
        <taxon>Bacteria</taxon>
        <taxon>Bacillati</taxon>
        <taxon>Actinomycetota</taxon>
        <taxon>Actinomycetes</taxon>
        <taxon>Mycobacteriales</taxon>
        <taxon>Nocardiaceae</taxon>
        <taxon>Rhodococcoides</taxon>
    </lineage>
</organism>
<gene>
    <name evidence="3" type="ORF">HQ603_09305</name>
</gene>
<evidence type="ECO:0000256" key="1">
    <source>
        <dbReference type="SAM" id="MobiDB-lite"/>
    </source>
</evidence>
<comment type="caution">
    <text evidence="3">The sequence shown here is derived from an EMBL/GenBank/DDBJ whole genome shotgun (WGS) entry which is preliminary data.</text>
</comment>
<proteinExistence type="predicted"/>
<evidence type="ECO:0000313" key="3">
    <source>
        <dbReference type="EMBL" id="MBY6366951.1"/>
    </source>
</evidence>
<keyword evidence="2" id="KW-0732">Signal</keyword>
<sequence length="256" mass="25909">MARHLWTNVAVLCATALIVAGCSAGAATETPPPVVTAQADSKSTTATSTASAPARTSSAAPRSTPAGQLTPPVVVEDGWSLSPDGEFVSFGVRVRNDGPTSALPSITVTAIDASGAPLETKQEKLGFFMAGTDAYIGGTFIDSSDIANLQITTEAGQKPFTDAPPVAITAEATIQGTGYSPRIALAARSNSSEPVESPARIFFVFRDEGGDIVGGTTAFTSSSIQPGRVLNEAPFITGFAPDTATSADVTIAASVG</sequence>
<dbReference type="PROSITE" id="PS51257">
    <property type="entry name" value="PROKAR_LIPOPROTEIN"/>
    <property type="match status" value="1"/>
</dbReference>
<feature type="signal peptide" evidence="2">
    <location>
        <begin position="1"/>
        <end position="26"/>
    </location>
</feature>
<feature type="chain" id="PRO_5045837042" evidence="2">
    <location>
        <begin position="27"/>
        <end position="256"/>
    </location>
</feature>
<dbReference type="RefSeq" id="WP_222684266.1">
    <property type="nucleotide sequence ID" value="NZ_JABUBT010000011.1"/>
</dbReference>